<keyword evidence="10" id="KW-1185">Reference proteome</keyword>
<dbReference type="PANTHER" id="PTHR32309">
    <property type="entry name" value="TYROSINE-PROTEIN KINASE"/>
    <property type="match status" value="1"/>
</dbReference>
<keyword evidence="3" id="KW-1003">Cell membrane</keyword>
<dbReference type="InterPro" id="IPR050445">
    <property type="entry name" value="Bact_polysacc_biosynth/exp"/>
</dbReference>
<keyword evidence="5 7" id="KW-1133">Transmembrane helix</keyword>
<evidence type="ECO:0000256" key="4">
    <source>
        <dbReference type="ARBA" id="ARBA00022692"/>
    </source>
</evidence>
<feature type="domain" description="Polysaccharide chain length determinant N-terminal" evidence="8">
    <location>
        <begin position="2"/>
        <end position="90"/>
    </location>
</feature>
<evidence type="ECO:0000256" key="5">
    <source>
        <dbReference type="ARBA" id="ARBA00022989"/>
    </source>
</evidence>
<dbReference type="InterPro" id="IPR003856">
    <property type="entry name" value="LPS_length_determ_N"/>
</dbReference>
<evidence type="ECO:0000256" key="2">
    <source>
        <dbReference type="ARBA" id="ARBA00006683"/>
    </source>
</evidence>
<evidence type="ECO:0000256" key="7">
    <source>
        <dbReference type="SAM" id="Phobius"/>
    </source>
</evidence>
<reference evidence="9 10" key="1">
    <citation type="submission" date="2023-07" db="EMBL/GenBank/DDBJ databases">
        <title>Paenibacillus sp. JX-17 nov. isolated from soil.</title>
        <authorList>
            <person name="Wan Y."/>
            <person name="Liu B."/>
        </authorList>
    </citation>
    <scope>NUCLEOTIDE SEQUENCE [LARGE SCALE GENOMIC DNA]</scope>
    <source>
        <strain evidence="9 10">JX-17</strain>
    </source>
</reference>
<gene>
    <name evidence="9" type="ORF">Q5741_12335</name>
</gene>
<organism evidence="9 10">
    <name type="scientific">Paenibacillus lacisoli</name>
    <dbReference type="NCBI Taxonomy" id="3064525"/>
    <lineage>
        <taxon>Bacteria</taxon>
        <taxon>Bacillati</taxon>
        <taxon>Bacillota</taxon>
        <taxon>Bacilli</taxon>
        <taxon>Bacillales</taxon>
        <taxon>Paenibacillaceae</taxon>
        <taxon>Paenibacillus</taxon>
    </lineage>
</organism>
<dbReference type="PROSITE" id="PS51257">
    <property type="entry name" value="PROKAR_LIPOPROTEIN"/>
    <property type="match status" value="1"/>
</dbReference>
<proteinExistence type="inferred from homology"/>
<evidence type="ECO:0000259" key="8">
    <source>
        <dbReference type="Pfam" id="PF02706"/>
    </source>
</evidence>
<dbReference type="Proteomes" id="UP001240171">
    <property type="component" value="Unassembled WGS sequence"/>
</dbReference>
<evidence type="ECO:0000313" key="9">
    <source>
        <dbReference type="EMBL" id="MDO7907198.1"/>
    </source>
</evidence>
<evidence type="ECO:0000256" key="6">
    <source>
        <dbReference type="ARBA" id="ARBA00023136"/>
    </source>
</evidence>
<protein>
    <submittedName>
        <fullName evidence="9">Wzz/FepE/Etk N-terminal domain-containing protein</fullName>
    </submittedName>
</protein>
<dbReference type="RefSeq" id="WP_305024404.1">
    <property type="nucleotide sequence ID" value="NZ_JAUQTB010000006.1"/>
</dbReference>
<dbReference type="Pfam" id="PF02706">
    <property type="entry name" value="Wzz"/>
    <property type="match status" value="1"/>
</dbReference>
<evidence type="ECO:0000256" key="1">
    <source>
        <dbReference type="ARBA" id="ARBA00004651"/>
    </source>
</evidence>
<accession>A0ABT9CHW7</accession>
<evidence type="ECO:0000256" key="3">
    <source>
        <dbReference type="ARBA" id="ARBA00022475"/>
    </source>
</evidence>
<comment type="subcellular location">
    <subcellularLocation>
        <location evidence="1">Cell membrane</location>
        <topology evidence="1">Multi-pass membrane protein</topology>
    </subcellularLocation>
</comment>
<dbReference type="PANTHER" id="PTHR32309:SF13">
    <property type="entry name" value="FERRIC ENTEROBACTIN TRANSPORT PROTEIN FEPE"/>
    <property type="match status" value="1"/>
</dbReference>
<keyword evidence="4 7" id="KW-0812">Transmembrane</keyword>
<name>A0ABT9CHW7_9BACL</name>
<evidence type="ECO:0000313" key="10">
    <source>
        <dbReference type="Proteomes" id="UP001240171"/>
    </source>
</evidence>
<keyword evidence="6 7" id="KW-0472">Membrane</keyword>
<feature type="transmembrane region" description="Helical" evidence="7">
    <location>
        <begin position="176"/>
        <end position="197"/>
    </location>
</feature>
<sequence>MELKEYMKVIRKRIWLIAAIVIIACAATAIKSFYFSQPIYEASAKLIVNSSQQSNGVSTLDYGSVQTNIALINSYKEIMASSAIMEQVMSSYPDLRDTPQGLARKLKVDSANDSQVMNLTVTDTSYAAAVKKVNSIAKVFKAQIPTIMKVNNVTILSEAKMDEDSGPINSSPVTNIVISLIASLILSIGLAFMLNYLDDTFKTEEDIEKELGLPTLALIGKINKVDMRSSRTPLNHKQVGEGQYAALNQ</sequence>
<dbReference type="EMBL" id="JAUQTB010000006">
    <property type="protein sequence ID" value="MDO7907198.1"/>
    <property type="molecule type" value="Genomic_DNA"/>
</dbReference>
<comment type="similarity">
    <text evidence="2">Belongs to the CpsC/CapA family.</text>
</comment>
<comment type="caution">
    <text evidence="9">The sequence shown here is derived from an EMBL/GenBank/DDBJ whole genome shotgun (WGS) entry which is preliminary data.</text>
</comment>